<evidence type="ECO:0000313" key="2">
    <source>
        <dbReference type="Proteomes" id="UP000179807"/>
    </source>
</evidence>
<sequence length="267" mass="31445">MEITPNLSFGEHWEEGIEVQHRVNSFVYWRKKLNREIYRALTLRDRKSLSDLVKYSVLLRDIHRETYISSRSITSLFTVVAMITPHENSFKELFNEYLSRLPKIPKTQQCRILLGSICGKFDYKKIFQDQLSEMTSKSATNFAIEDISDLRIAGLLLREVDEHIHQKLKLFRIDPTIDLPLSQLLPHFEINDWVHLVNRVDILTTDFESWKCLDSFLQSEILADNVLDEIRNYTMSYWPSFHASIEVPDVVKEHRDSVFSILNLDLI</sequence>
<dbReference type="AlphaFoldDB" id="A0A1J4JWY9"/>
<dbReference type="GeneID" id="94828060"/>
<dbReference type="RefSeq" id="XP_068356322.1">
    <property type="nucleotide sequence ID" value="XM_068493356.1"/>
</dbReference>
<proteinExistence type="predicted"/>
<gene>
    <name evidence="1" type="ORF">TRFO_06875</name>
</gene>
<name>A0A1J4JWY9_9EUKA</name>
<protein>
    <submittedName>
        <fullName evidence="1">Uncharacterized protein</fullName>
    </submittedName>
</protein>
<reference evidence="1" key="1">
    <citation type="submission" date="2016-10" db="EMBL/GenBank/DDBJ databases">
        <authorList>
            <person name="Benchimol M."/>
            <person name="Almeida L.G."/>
            <person name="Vasconcelos A.T."/>
            <person name="Perreira-Neves A."/>
            <person name="Rosa I.A."/>
            <person name="Tasca T."/>
            <person name="Bogo M.R."/>
            <person name="de Souza W."/>
        </authorList>
    </citation>
    <scope>NUCLEOTIDE SEQUENCE [LARGE SCALE GENOMIC DNA]</scope>
    <source>
        <strain evidence="1">K</strain>
    </source>
</reference>
<organism evidence="1 2">
    <name type="scientific">Tritrichomonas foetus</name>
    <dbReference type="NCBI Taxonomy" id="1144522"/>
    <lineage>
        <taxon>Eukaryota</taxon>
        <taxon>Metamonada</taxon>
        <taxon>Parabasalia</taxon>
        <taxon>Tritrichomonadida</taxon>
        <taxon>Tritrichomonadidae</taxon>
        <taxon>Tritrichomonas</taxon>
    </lineage>
</organism>
<accession>A0A1J4JWY9</accession>
<comment type="caution">
    <text evidence="1">The sequence shown here is derived from an EMBL/GenBank/DDBJ whole genome shotgun (WGS) entry which is preliminary data.</text>
</comment>
<keyword evidence="2" id="KW-1185">Reference proteome</keyword>
<dbReference type="VEuPathDB" id="TrichDB:TRFO_06875"/>
<evidence type="ECO:0000313" key="1">
    <source>
        <dbReference type="EMBL" id="OHT03186.1"/>
    </source>
</evidence>
<dbReference type="Proteomes" id="UP000179807">
    <property type="component" value="Unassembled WGS sequence"/>
</dbReference>
<dbReference type="EMBL" id="MLAK01000838">
    <property type="protein sequence ID" value="OHT03186.1"/>
    <property type="molecule type" value="Genomic_DNA"/>
</dbReference>